<dbReference type="Gene3D" id="1.20.200.10">
    <property type="entry name" value="Fumarase/aspartase (Central domain)"/>
    <property type="match status" value="1"/>
</dbReference>
<evidence type="ECO:0000313" key="1">
    <source>
        <dbReference type="EMBL" id="KAK3301795.1"/>
    </source>
</evidence>
<reference evidence="1" key="1">
    <citation type="journal article" date="2023" name="Mol. Phylogenet. Evol.">
        <title>Genome-scale phylogeny and comparative genomics of the fungal order Sordariales.</title>
        <authorList>
            <person name="Hensen N."/>
            <person name="Bonometti L."/>
            <person name="Westerberg I."/>
            <person name="Brannstrom I.O."/>
            <person name="Guillou S."/>
            <person name="Cros-Aarteil S."/>
            <person name="Calhoun S."/>
            <person name="Haridas S."/>
            <person name="Kuo A."/>
            <person name="Mondo S."/>
            <person name="Pangilinan J."/>
            <person name="Riley R."/>
            <person name="LaButti K."/>
            <person name="Andreopoulos B."/>
            <person name="Lipzen A."/>
            <person name="Chen C."/>
            <person name="Yan M."/>
            <person name="Daum C."/>
            <person name="Ng V."/>
            <person name="Clum A."/>
            <person name="Steindorff A."/>
            <person name="Ohm R.A."/>
            <person name="Martin F."/>
            <person name="Silar P."/>
            <person name="Natvig D.O."/>
            <person name="Lalanne C."/>
            <person name="Gautier V."/>
            <person name="Ament-Velasquez S.L."/>
            <person name="Kruys A."/>
            <person name="Hutchinson M.I."/>
            <person name="Powell A.J."/>
            <person name="Barry K."/>
            <person name="Miller A.N."/>
            <person name="Grigoriev I.V."/>
            <person name="Debuchy R."/>
            <person name="Gladieux P."/>
            <person name="Hiltunen Thoren M."/>
            <person name="Johannesson H."/>
        </authorList>
    </citation>
    <scope>NUCLEOTIDE SEQUENCE</scope>
    <source>
        <strain evidence="1">CBS 333.67</strain>
    </source>
</reference>
<dbReference type="Proteomes" id="UP001273166">
    <property type="component" value="Unassembled WGS sequence"/>
</dbReference>
<comment type="caution">
    <text evidence="1">The sequence shown here is derived from an EMBL/GenBank/DDBJ whole genome shotgun (WGS) entry which is preliminary data.</text>
</comment>
<dbReference type="RefSeq" id="XP_062717575.1">
    <property type="nucleotide sequence ID" value="XM_062870614.1"/>
</dbReference>
<sequence>MDDHPTHSENECLGERDVSLGGVREYQMRMAAALEKCYADLRAEFVRHQTTTEYISPASRVVYDFVRKELKIPLNRGVEDHLPLLLQESGAPRVNGTAGGGLKGHV</sequence>
<proteinExistence type="predicted"/>
<dbReference type="EMBL" id="JAUDZG010000008">
    <property type="protein sequence ID" value="KAK3301795.1"/>
    <property type="molecule type" value="Genomic_DNA"/>
</dbReference>
<gene>
    <name evidence="1" type="ORF">B0T15DRAFT_563396</name>
</gene>
<evidence type="ECO:0000313" key="2">
    <source>
        <dbReference type="Proteomes" id="UP001273166"/>
    </source>
</evidence>
<organism evidence="1 2">
    <name type="scientific">Chaetomium strumarium</name>
    <dbReference type="NCBI Taxonomy" id="1170767"/>
    <lineage>
        <taxon>Eukaryota</taxon>
        <taxon>Fungi</taxon>
        <taxon>Dikarya</taxon>
        <taxon>Ascomycota</taxon>
        <taxon>Pezizomycotina</taxon>
        <taxon>Sordariomycetes</taxon>
        <taxon>Sordariomycetidae</taxon>
        <taxon>Sordariales</taxon>
        <taxon>Chaetomiaceae</taxon>
        <taxon>Chaetomium</taxon>
    </lineage>
</organism>
<dbReference type="GeneID" id="87889443"/>
<keyword evidence="2" id="KW-1185">Reference proteome</keyword>
<name>A0AAJ0GKV1_9PEZI</name>
<reference evidence="1" key="2">
    <citation type="submission" date="2023-06" db="EMBL/GenBank/DDBJ databases">
        <authorList>
            <consortium name="Lawrence Berkeley National Laboratory"/>
            <person name="Mondo S.J."/>
            <person name="Hensen N."/>
            <person name="Bonometti L."/>
            <person name="Westerberg I."/>
            <person name="Brannstrom I.O."/>
            <person name="Guillou S."/>
            <person name="Cros-Aarteil S."/>
            <person name="Calhoun S."/>
            <person name="Haridas S."/>
            <person name="Kuo A."/>
            <person name="Pangilinan J."/>
            <person name="Riley R."/>
            <person name="Labutti K."/>
            <person name="Andreopoulos B."/>
            <person name="Lipzen A."/>
            <person name="Chen C."/>
            <person name="Yanf M."/>
            <person name="Daum C."/>
            <person name="Ng V."/>
            <person name="Clum A."/>
            <person name="Steindorff A."/>
            <person name="Ohm R."/>
            <person name="Martin F."/>
            <person name="Silar P."/>
            <person name="Natvig D."/>
            <person name="Lalanne C."/>
            <person name="Gautier V."/>
            <person name="Ament-Velasquez S.L."/>
            <person name="Kruys A."/>
            <person name="Hutchinson M.I."/>
            <person name="Powell A.J."/>
            <person name="Barry K."/>
            <person name="Miller A.N."/>
            <person name="Grigoriev I.V."/>
            <person name="Debuchy R."/>
            <person name="Gladieux P."/>
            <person name="Thoren M.H."/>
            <person name="Johannesson H."/>
        </authorList>
    </citation>
    <scope>NUCLEOTIDE SEQUENCE</scope>
    <source>
        <strain evidence="1">CBS 333.67</strain>
    </source>
</reference>
<protein>
    <submittedName>
        <fullName evidence="1">Uncharacterized protein</fullName>
    </submittedName>
</protein>
<dbReference type="AlphaFoldDB" id="A0AAJ0GKV1"/>
<accession>A0AAJ0GKV1</accession>